<protein>
    <recommendedName>
        <fullName evidence="3">DUF4412 domain-containing protein</fullName>
    </recommendedName>
</protein>
<sequence length="305" mass="32804">MTDKIRNFSLILLPLAAIFGAACSGSTTANTNGNLTVGNTNVNVTTNGNTVSIANNAVSTTVTTASTGGIESKEPEQYQASVALKFETSGAQKVATPPLRAEVARNGADRRMEFAMPNGEKLIYLETGGKQLLVMPQRKQYAELTKEALGFEVRSLMMPETIVKQLNNLKGIERFGEEKIDGRDAIKYRFAATTDTKSQAGTVETESFIAIDKETGLPLRSFTNSEAQGNVQGVKGASLVTEMHNIRTVAEPSLFAEPTDFSKVPPEQIRAQVDAFFSLATAFITQMMRSAQTQQNAPAPSPTAQ</sequence>
<evidence type="ECO:0000256" key="1">
    <source>
        <dbReference type="SAM" id="SignalP"/>
    </source>
</evidence>
<dbReference type="AlphaFoldDB" id="A0A6J4PBX5"/>
<feature type="signal peptide" evidence="1">
    <location>
        <begin position="1"/>
        <end position="29"/>
    </location>
</feature>
<reference evidence="2" key="1">
    <citation type="submission" date="2020-02" db="EMBL/GenBank/DDBJ databases">
        <authorList>
            <person name="Meier V. D."/>
        </authorList>
    </citation>
    <scope>NUCLEOTIDE SEQUENCE</scope>
    <source>
        <strain evidence="2">AVDCRST_MAG74</strain>
    </source>
</reference>
<keyword evidence="1" id="KW-0732">Signal</keyword>
<name>A0A6J4PBX5_9BACT</name>
<dbReference type="Gene3D" id="2.50.20.10">
    <property type="entry name" value="Lipoprotein localisation LolA/LolB/LppX"/>
    <property type="match status" value="1"/>
</dbReference>
<feature type="chain" id="PRO_5026655306" description="DUF4412 domain-containing protein" evidence="1">
    <location>
        <begin position="30"/>
        <end position="305"/>
    </location>
</feature>
<evidence type="ECO:0008006" key="3">
    <source>
        <dbReference type="Google" id="ProtNLM"/>
    </source>
</evidence>
<gene>
    <name evidence="2" type="ORF">AVDCRST_MAG74-2327</name>
</gene>
<dbReference type="EMBL" id="CADCUR010000212">
    <property type="protein sequence ID" value="CAA9411642.1"/>
    <property type="molecule type" value="Genomic_DNA"/>
</dbReference>
<proteinExistence type="predicted"/>
<evidence type="ECO:0000313" key="2">
    <source>
        <dbReference type="EMBL" id="CAA9411642.1"/>
    </source>
</evidence>
<dbReference type="PROSITE" id="PS51257">
    <property type="entry name" value="PROKAR_LIPOPROTEIN"/>
    <property type="match status" value="1"/>
</dbReference>
<accession>A0A6J4PBX5</accession>
<organism evidence="2">
    <name type="scientific">uncultured Pyrinomonadaceae bacterium</name>
    <dbReference type="NCBI Taxonomy" id="2283094"/>
    <lineage>
        <taxon>Bacteria</taxon>
        <taxon>Pseudomonadati</taxon>
        <taxon>Acidobacteriota</taxon>
        <taxon>Blastocatellia</taxon>
        <taxon>Blastocatellales</taxon>
        <taxon>Pyrinomonadaceae</taxon>
        <taxon>environmental samples</taxon>
    </lineage>
</organism>